<keyword evidence="7" id="KW-0862">Zinc</keyword>
<evidence type="ECO:0000313" key="11">
    <source>
        <dbReference type="Proteomes" id="UP000800093"/>
    </source>
</evidence>
<organism evidence="10 11">
    <name type="scientific">Lojkania enalia</name>
    <dbReference type="NCBI Taxonomy" id="147567"/>
    <lineage>
        <taxon>Eukaryota</taxon>
        <taxon>Fungi</taxon>
        <taxon>Dikarya</taxon>
        <taxon>Ascomycota</taxon>
        <taxon>Pezizomycotina</taxon>
        <taxon>Dothideomycetes</taxon>
        <taxon>Pleosporomycetidae</taxon>
        <taxon>Pleosporales</taxon>
        <taxon>Pleosporales incertae sedis</taxon>
        <taxon>Lojkania</taxon>
    </lineage>
</organism>
<dbReference type="GO" id="GO:0004662">
    <property type="term" value="F:CAAX-protein geranylgeranyltransferase activity"/>
    <property type="evidence" value="ECO:0007669"/>
    <property type="project" value="TreeGrafter"/>
</dbReference>
<dbReference type="PANTHER" id="PTHR11774">
    <property type="entry name" value="GERANYLGERANYL TRANSFERASE TYPE BETA SUBUNIT"/>
    <property type="match status" value="1"/>
</dbReference>
<sequence>MTAPGLSVAGDESALRYSKHINYWRRNLKTFLPHHYTGNDNNRLTLASFIVSALDILGDLETALSVEERQGYIEWVYRCQLPEGCFRGAPATDLKNHRNDENKVWDPAHMPGTFFALLSLALLGDDLSRVKRREILLWLTKMQRPNGSFGQTLGENGKVEGGVDTRFGYMAAGIRWMLRGNVEGPVDGVPDINVDKFVECILESECYDGGISEAPFHESHAGFTCCAISALSFVDRLPLKSGQPPDSRLRGLQNVPLTLHWLTSRLTLTLDEEDIDTHTGEINSSQTHHSPHSFAKLKSHPPKAGKQSSTAELTSHFEMEWVGVNGRCNKIADTCYAYWACAPLQTLDYLDIIDTKPVRRWLLDRTQHLVGGFGKLPGDPPDIYHSYLGLVTIAIFGEPGLQNVDAAFCASRRAIEHLQSLPWRKAIVGNDAASYR</sequence>
<proteinExistence type="inferred from homology"/>
<dbReference type="PANTHER" id="PTHR11774:SF4">
    <property type="entry name" value="GERANYLGERANYL TRANSFERASE TYPE-1 SUBUNIT BETA"/>
    <property type="match status" value="1"/>
</dbReference>
<dbReference type="InterPro" id="IPR001330">
    <property type="entry name" value="Prenyltrans"/>
</dbReference>
<feature type="compositionally biased region" description="Basic residues" evidence="8">
    <location>
        <begin position="289"/>
        <end position="303"/>
    </location>
</feature>
<dbReference type="InterPro" id="IPR045089">
    <property type="entry name" value="PGGT1B-like"/>
</dbReference>
<dbReference type="GO" id="GO:0046872">
    <property type="term" value="F:metal ion binding"/>
    <property type="evidence" value="ECO:0007669"/>
    <property type="project" value="UniProtKB-KW"/>
</dbReference>
<evidence type="ECO:0000313" key="10">
    <source>
        <dbReference type="EMBL" id="KAF2265675.1"/>
    </source>
</evidence>
<accession>A0A9P4KFV4</accession>
<evidence type="ECO:0000259" key="9">
    <source>
        <dbReference type="Pfam" id="PF00432"/>
    </source>
</evidence>
<evidence type="ECO:0000256" key="8">
    <source>
        <dbReference type="SAM" id="MobiDB-lite"/>
    </source>
</evidence>
<evidence type="ECO:0000256" key="7">
    <source>
        <dbReference type="ARBA" id="ARBA00022833"/>
    </source>
</evidence>
<comment type="caution">
    <text evidence="10">The sequence shown here is derived from an EMBL/GenBank/DDBJ whole genome shotgun (WGS) entry which is preliminary data.</text>
</comment>
<keyword evidence="4" id="KW-0808">Transferase</keyword>
<dbReference type="InterPro" id="IPR008930">
    <property type="entry name" value="Terpenoid_cyclase/PrenylTrfase"/>
</dbReference>
<gene>
    <name evidence="10" type="ORF">CC78DRAFT_183970</name>
</gene>
<dbReference type="SUPFAM" id="SSF48239">
    <property type="entry name" value="Terpenoid cyclases/Protein prenyltransferases"/>
    <property type="match status" value="1"/>
</dbReference>
<name>A0A9P4KFV4_9PLEO</name>
<keyword evidence="6" id="KW-0677">Repeat</keyword>
<evidence type="ECO:0000256" key="5">
    <source>
        <dbReference type="ARBA" id="ARBA00022723"/>
    </source>
</evidence>
<evidence type="ECO:0000256" key="4">
    <source>
        <dbReference type="ARBA" id="ARBA00022679"/>
    </source>
</evidence>
<dbReference type="OrthoDB" id="24893at2759"/>
<dbReference type="Pfam" id="PF00432">
    <property type="entry name" value="Prenyltrans"/>
    <property type="match status" value="1"/>
</dbReference>
<evidence type="ECO:0000256" key="3">
    <source>
        <dbReference type="ARBA" id="ARBA00022602"/>
    </source>
</evidence>
<evidence type="ECO:0000256" key="6">
    <source>
        <dbReference type="ARBA" id="ARBA00022737"/>
    </source>
</evidence>
<evidence type="ECO:0000256" key="2">
    <source>
        <dbReference type="ARBA" id="ARBA00010497"/>
    </source>
</evidence>
<keyword evidence="11" id="KW-1185">Reference proteome</keyword>
<dbReference type="AlphaFoldDB" id="A0A9P4KFV4"/>
<feature type="region of interest" description="Disordered" evidence="8">
    <location>
        <begin position="280"/>
        <end position="310"/>
    </location>
</feature>
<comment type="similarity">
    <text evidence="2">Belongs to the protein prenyltransferase subunit beta family.</text>
</comment>
<keyword evidence="5" id="KW-0479">Metal-binding</keyword>
<dbReference type="EMBL" id="ML986604">
    <property type="protein sequence ID" value="KAF2265675.1"/>
    <property type="molecule type" value="Genomic_DNA"/>
</dbReference>
<reference evidence="11" key="1">
    <citation type="journal article" date="2020" name="Stud. Mycol.">
        <title>101 Dothideomycetes genomes: A test case for predicting lifestyles and emergence of pathogens.</title>
        <authorList>
            <person name="Haridas S."/>
            <person name="Albert R."/>
            <person name="Binder M."/>
            <person name="Bloem J."/>
            <person name="LaButti K."/>
            <person name="Salamov A."/>
            <person name="Andreopoulos B."/>
            <person name="Baker S."/>
            <person name="Barry K."/>
            <person name="Bills G."/>
            <person name="Bluhm B."/>
            <person name="Cannon C."/>
            <person name="Castanera R."/>
            <person name="Culley D."/>
            <person name="Daum C."/>
            <person name="Ezra D."/>
            <person name="Gonzalez J."/>
            <person name="Henrissat B."/>
            <person name="Kuo A."/>
            <person name="Liang C."/>
            <person name="Lipzen A."/>
            <person name="Lutzoni F."/>
            <person name="Magnuson J."/>
            <person name="Mondo S."/>
            <person name="Nolan M."/>
            <person name="Ohm R."/>
            <person name="Pangilinan J."/>
            <person name="Park H.-J."/>
            <person name="Ramirez L."/>
            <person name="Alfaro M."/>
            <person name="Sun H."/>
            <person name="Tritt A."/>
            <person name="Yoshinaga Y."/>
            <person name="Zwiers L.-H."/>
            <person name="Turgeon B."/>
            <person name="Goodwin S."/>
            <person name="Spatafora J."/>
            <person name="Crous P."/>
            <person name="Grigoriev I."/>
        </authorList>
    </citation>
    <scope>NUCLEOTIDE SEQUENCE [LARGE SCALE GENOMIC DNA]</scope>
    <source>
        <strain evidence="11">CBS 304.66</strain>
    </source>
</reference>
<comment type="cofactor">
    <cofactor evidence="1">
        <name>Zn(2+)</name>
        <dbReference type="ChEBI" id="CHEBI:29105"/>
    </cofactor>
</comment>
<dbReference type="Proteomes" id="UP000800093">
    <property type="component" value="Unassembled WGS sequence"/>
</dbReference>
<keyword evidence="3" id="KW-0637">Prenyltransferase</keyword>
<feature type="domain" description="Prenyltransferase alpha-alpha toroid" evidence="9">
    <location>
        <begin position="16"/>
        <end position="409"/>
    </location>
</feature>
<dbReference type="GO" id="GO:0005953">
    <property type="term" value="C:CAAX-protein geranylgeranyltransferase complex"/>
    <property type="evidence" value="ECO:0007669"/>
    <property type="project" value="TreeGrafter"/>
</dbReference>
<evidence type="ECO:0000256" key="1">
    <source>
        <dbReference type="ARBA" id="ARBA00001947"/>
    </source>
</evidence>
<dbReference type="Gene3D" id="1.50.10.20">
    <property type="match status" value="1"/>
</dbReference>
<protein>
    <submittedName>
        <fullName evidence="10">Geranylgeranyl transferas-like protein type i beta subunit</fullName>
    </submittedName>
</protein>